<dbReference type="InterPro" id="IPR000504">
    <property type="entry name" value="RRM_dom"/>
</dbReference>
<accession>A0A0V1N2Q4</accession>
<dbReference type="GO" id="GO:1990904">
    <property type="term" value="C:ribonucleoprotein complex"/>
    <property type="evidence" value="ECO:0007669"/>
    <property type="project" value="UniProtKB-KW"/>
</dbReference>
<dbReference type="SUPFAM" id="SSF54928">
    <property type="entry name" value="RNA-binding domain, RBD"/>
    <property type="match status" value="3"/>
</dbReference>
<comment type="caution">
    <text evidence="6">The sequence shown here is derived from an EMBL/GenBank/DDBJ whole genome shotgun (WGS) entry which is preliminary data.</text>
</comment>
<evidence type="ECO:0000256" key="4">
    <source>
        <dbReference type="SAM" id="SignalP"/>
    </source>
</evidence>
<dbReference type="PROSITE" id="PS50102">
    <property type="entry name" value="RRM"/>
    <property type="match status" value="3"/>
</dbReference>
<feature type="domain" description="RRM" evidence="5">
    <location>
        <begin position="320"/>
        <end position="395"/>
    </location>
</feature>
<name>A0A0V1N2Q4_9BILA</name>
<feature type="domain" description="RRM" evidence="5">
    <location>
        <begin position="40"/>
        <end position="116"/>
    </location>
</feature>
<evidence type="ECO:0000256" key="3">
    <source>
        <dbReference type="PROSITE-ProRule" id="PRU00176"/>
    </source>
</evidence>
<dbReference type="InterPro" id="IPR050666">
    <property type="entry name" value="ESRP"/>
</dbReference>
<gene>
    <name evidence="6" type="primary">HNRNPF</name>
    <name evidence="6" type="ORF">T10_7840</name>
</gene>
<keyword evidence="7" id="KW-1185">Reference proteome</keyword>
<dbReference type="Proteomes" id="UP000054843">
    <property type="component" value="Unassembled WGS sequence"/>
</dbReference>
<evidence type="ECO:0000256" key="2">
    <source>
        <dbReference type="ARBA" id="ARBA00022884"/>
    </source>
</evidence>
<dbReference type="EMBL" id="JYDO01000013">
    <property type="protein sequence ID" value="KRZ78283.1"/>
    <property type="molecule type" value="Genomic_DNA"/>
</dbReference>
<feature type="domain" description="RRM" evidence="5">
    <location>
        <begin position="137"/>
        <end position="214"/>
    </location>
</feature>
<keyword evidence="1" id="KW-0677">Repeat</keyword>
<protein>
    <submittedName>
        <fullName evidence="6">Heterogeneous nuclear ribonucleoprotein F</fullName>
    </submittedName>
</protein>
<dbReference type="Gene3D" id="3.30.70.330">
    <property type="match status" value="3"/>
</dbReference>
<dbReference type="Pfam" id="PF00076">
    <property type="entry name" value="RRM_1"/>
    <property type="match status" value="3"/>
</dbReference>
<evidence type="ECO:0000256" key="1">
    <source>
        <dbReference type="ARBA" id="ARBA00022737"/>
    </source>
</evidence>
<evidence type="ECO:0000259" key="5">
    <source>
        <dbReference type="PROSITE" id="PS50102"/>
    </source>
</evidence>
<dbReference type="AlphaFoldDB" id="A0A0V1N2Q4"/>
<sequence>LYCFRVSFSLLLFLSMVDNIKSENSGNNNESRMRVSSGEHVVRVRGLPWSSKEEDIRKFFHDCSDIIGIHFTYSKEGRPSGEAYLEFGSADDVDKALRHHREHMGQRYIEVFMSKRSEMEYVLQRSGKPFGLGTMENVVRLRGLPYNCSKDDVFSFFQNISDSIDDVRFGQDNSGRASGEGFVRFSNKEATERALDRHMEKIGHRYIEVFRSSMEEMDRVTRRPQHMAGKYGRSGSGRPGPYSLLDVPLQEPDFGSWGDGGGRMVDHDRGYYDTAGYRGGGPGSMYNDDFFTSSPINPRGGYYDQGASFGGRMGGRGAGFALHMRGLPYKATANDIMEFFYPIKIMNVRILFDERNRPTGEADVEFQCESDALEALKKDRKTMGERYIELFINTGGGPIFGSYIAPRGGRGHLKMTDRIDDSRMMLRPEITSHRMHDMSRSIGLCPPRDLIGSEMGYSSSMYSSSMNQYVGKTMPMYGGMSESKLYE</sequence>
<evidence type="ECO:0000313" key="6">
    <source>
        <dbReference type="EMBL" id="KRZ78283.1"/>
    </source>
</evidence>
<reference evidence="6 7" key="1">
    <citation type="submission" date="2015-01" db="EMBL/GenBank/DDBJ databases">
        <title>Evolution of Trichinella species and genotypes.</title>
        <authorList>
            <person name="Korhonen P.K."/>
            <person name="Edoardo P."/>
            <person name="Giuseppe L.R."/>
            <person name="Gasser R.B."/>
        </authorList>
    </citation>
    <scope>NUCLEOTIDE SEQUENCE [LARGE SCALE GENOMIC DNA]</scope>
    <source>
        <strain evidence="6">ISS1980</strain>
    </source>
</reference>
<dbReference type="GO" id="GO:0003723">
    <property type="term" value="F:RNA binding"/>
    <property type="evidence" value="ECO:0007669"/>
    <property type="project" value="UniProtKB-UniRule"/>
</dbReference>
<dbReference type="InterPro" id="IPR012677">
    <property type="entry name" value="Nucleotide-bd_a/b_plait_sf"/>
</dbReference>
<dbReference type="SMART" id="SM00360">
    <property type="entry name" value="RRM"/>
    <property type="match status" value="3"/>
</dbReference>
<evidence type="ECO:0000313" key="7">
    <source>
        <dbReference type="Proteomes" id="UP000054843"/>
    </source>
</evidence>
<dbReference type="InterPro" id="IPR035979">
    <property type="entry name" value="RBD_domain_sf"/>
</dbReference>
<keyword evidence="6" id="KW-0687">Ribonucleoprotein</keyword>
<feature type="non-terminal residue" evidence="6">
    <location>
        <position position="1"/>
    </location>
</feature>
<feature type="chain" id="PRO_5006883081" evidence="4">
    <location>
        <begin position="23"/>
        <end position="487"/>
    </location>
</feature>
<organism evidence="6 7">
    <name type="scientific">Trichinella papuae</name>
    <dbReference type="NCBI Taxonomy" id="268474"/>
    <lineage>
        <taxon>Eukaryota</taxon>
        <taxon>Metazoa</taxon>
        <taxon>Ecdysozoa</taxon>
        <taxon>Nematoda</taxon>
        <taxon>Enoplea</taxon>
        <taxon>Dorylaimia</taxon>
        <taxon>Trichinellida</taxon>
        <taxon>Trichinellidae</taxon>
        <taxon>Trichinella</taxon>
    </lineage>
</organism>
<proteinExistence type="predicted"/>
<dbReference type="PANTHER" id="PTHR13976">
    <property type="entry name" value="HETEROGENEOUS NUCLEAR RIBONUCLEOPROTEIN-RELATED"/>
    <property type="match status" value="1"/>
</dbReference>
<keyword evidence="2 3" id="KW-0694">RNA-binding</keyword>
<keyword evidence="4" id="KW-0732">Signal</keyword>
<dbReference type="CDD" id="cd12503">
    <property type="entry name" value="RRM1_hnRNPH_GRSF1_like"/>
    <property type="match status" value="1"/>
</dbReference>
<feature type="signal peptide" evidence="4">
    <location>
        <begin position="1"/>
        <end position="22"/>
    </location>
</feature>
<dbReference type="STRING" id="268474.A0A0V1N2Q4"/>